<keyword evidence="7" id="KW-0472">Membrane</keyword>
<dbReference type="GO" id="GO:0007165">
    <property type="term" value="P:signal transduction"/>
    <property type="evidence" value="ECO:0007669"/>
    <property type="project" value="TreeGrafter"/>
</dbReference>
<dbReference type="Pfam" id="PF01391">
    <property type="entry name" value="Collagen"/>
    <property type="match status" value="1"/>
</dbReference>
<dbReference type="InterPro" id="IPR013783">
    <property type="entry name" value="Ig-like_fold"/>
</dbReference>
<dbReference type="Pfam" id="PF02191">
    <property type="entry name" value="OLF"/>
    <property type="match status" value="1"/>
</dbReference>
<keyword evidence="3" id="KW-1003">Cell membrane</keyword>
<feature type="compositionally biased region" description="Low complexity" evidence="12">
    <location>
        <begin position="49"/>
        <end position="64"/>
    </location>
</feature>
<dbReference type="Pfam" id="PF13927">
    <property type="entry name" value="Ig_3"/>
    <property type="match status" value="1"/>
</dbReference>
<feature type="domain" description="Ig-like" evidence="13">
    <location>
        <begin position="116"/>
        <end position="208"/>
    </location>
</feature>
<dbReference type="SMART" id="SM00409">
    <property type="entry name" value="IG"/>
    <property type="match status" value="2"/>
</dbReference>
<keyword evidence="6" id="KW-0677">Repeat</keyword>
<dbReference type="GO" id="GO:0005886">
    <property type="term" value="C:plasma membrane"/>
    <property type="evidence" value="ECO:0007669"/>
    <property type="project" value="UniProtKB-SubCell"/>
</dbReference>
<evidence type="ECO:0000256" key="4">
    <source>
        <dbReference type="ARBA" id="ARBA00022525"/>
    </source>
</evidence>
<feature type="compositionally biased region" description="Pro residues" evidence="12">
    <location>
        <begin position="65"/>
        <end position="76"/>
    </location>
</feature>
<feature type="compositionally biased region" description="Low complexity" evidence="12">
    <location>
        <begin position="32"/>
        <end position="43"/>
    </location>
</feature>
<evidence type="ECO:0000259" key="14">
    <source>
        <dbReference type="PROSITE" id="PS51132"/>
    </source>
</evidence>
<evidence type="ECO:0000256" key="10">
    <source>
        <dbReference type="ARBA" id="ARBA00023319"/>
    </source>
</evidence>
<dbReference type="Pfam" id="PF00047">
    <property type="entry name" value="ig"/>
    <property type="match status" value="1"/>
</dbReference>
<dbReference type="InterPro" id="IPR007110">
    <property type="entry name" value="Ig-like_dom"/>
</dbReference>
<dbReference type="Gene3D" id="2.60.40.10">
    <property type="entry name" value="Immunoglobulins"/>
    <property type="match status" value="2"/>
</dbReference>
<dbReference type="SUPFAM" id="SSF48726">
    <property type="entry name" value="Immunoglobulin"/>
    <property type="match status" value="2"/>
</dbReference>
<dbReference type="AlphaFoldDB" id="A0AAV4VFF1"/>
<protein>
    <submittedName>
        <fullName evidence="15">Olfactomedin-like protein 2B</fullName>
    </submittedName>
</protein>
<keyword evidence="16" id="KW-1185">Reference proteome</keyword>
<evidence type="ECO:0000256" key="2">
    <source>
        <dbReference type="ARBA" id="ARBA00004613"/>
    </source>
</evidence>
<feature type="non-terminal residue" evidence="15">
    <location>
        <position position="1"/>
    </location>
</feature>
<keyword evidence="10" id="KW-0393">Immunoglobulin domain</keyword>
<evidence type="ECO:0000256" key="6">
    <source>
        <dbReference type="ARBA" id="ARBA00022737"/>
    </source>
</evidence>
<dbReference type="PANTHER" id="PTHR23192:SF85">
    <property type="entry name" value="GLIOMEDIN"/>
    <property type="match status" value="1"/>
</dbReference>
<comment type="caution">
    <text evidence="11">Lacks conserved residue(s) required for the propagation of feature annotation.</text>
</comment>
<evidence type="ECO:0000256" key="8">
    <source>
        <dbReference type="ARBA" id="ARBA00023157"/>
    </source>
</evidence>
<keyword evidence="9" id="KW-0325">Glycoprotein</keyword>
<name>A0AAV4VFF1_9ARAC</name>
<organism evidence="15 16">
    <name type="scientific">Caerostris darwini</name>
    <dbReference type="NCBI Taxonomy" id="1538125"/>
    <lineage>
        <taxon>Eukaryota</taxon>
        <taxon>Metazoa</taxon>
        <taxon>Ecdysozoa</taxon>
        <taxon>Arthropoda</taxon>
        <taxon>Chelicerata</taxon>
        <taxon>Arachnida</taxon>
        <taxon>Araneae</taxon>
        <taxon>Araneomorphae</taxon>
        <taxon>Entelegynae</taxon>
        <taxon>Araneoidea</taxon>
        <taxon>Araneidae</taxon>
        <taxon>Caerostris</taxon>
    </lineage>
</organism>
<proteinExistence type="predicted"/>
<evidence type="ECO:0000256" key="3">
    <source>
        <dbReference type="ARBA" id="ARBA00022475"/>
    </source>
</evidence>
<dbReference type="InterPro" id="IPR013151">
    <property type="entry name" value="Immunoglobulin_dom"/>
</dbReference>
<keyword evidence="4" id="KW-0964">Secreted</keyword>
<comment type="subcellular location">
    <subcellularLocation>
        <location evidence="1">Cell membrane</location>
    </subcellularLocation>
    <subcellularLocation>
        <location evidence="2">Secreted</location>
    </subcellularLocation>
</comment>
<evidence type="ECO:0000256" key="7">
    <source>
        <dbReference type="ARBA" id="ARBA00023136"/>
    </source>
</evidence>
<dbReference type="PROSITE" id="PS50835">
    <property type="entry name" value="IG_LIKE"/>
    <property type="match status" value="2"/>
</dbReference>
<evidence type="ECO:0000259" key="13">
    <source>
        <dbReference type="PROSITE" id="PS50835"/>
    </source>
</evidence>
<evidence type="ECO:0000256" key="1">
    <source>
        <dbReference type="ARBA" id="ARBA00004236"/>
    </source>
</evidence>
<keyword evidence="8" id="KW-1015">Disulfide bond</keyword>
<evidence type="ECO:0000256" key="11">
    <source>
        <dbReference type="PROSITE-ProRule" id="PRU00446"/>
    </source>
</evidence>
<dbReference type="SMART" id="SM00284">
    <property type="entry name" value="OLF"/>
    <property type="match status" value="1"/>
</dbReference>
<evidence type="ECO:0000313" key="16">
    <source>
        <dbReference type="Proteomes" id="UP001054837"/>
    </source>
</evidence>
<dbReference type="PANTHER" id="PTHR23192">
    <property type="entry name" value="OLFACTOMEDIN-RELATED"/>
    <property type="match status" value="1"/>
</dbReference>
<dbReference type="PROSITE" id="PS51132">
    <property type="entry name" value="OLF"/>
    <property type="match status" value="1"/>
</dbReference>
<dbReference type="CDD" id="cd00096">
    <property type="entry name" value="Ig"/>
    <property type="match status" value="1"/>
</dbReference>
<keyword evidence="5" id="KW-0732">Signal</keyword>
<evidence type="ECO:0000256" key="12">
    <source>
        <dbReference type="SAM" id="MobiDB-lite"/>
    </source>
</evidence>
<feature type="domain" description="Ig-like" evidence="13">
    <location>
        <begin position="210"/>
        <end position="299"/>
    </location>
</feature>
<dbReference type="InterPro" id="IPR003112">
    <property type="entry name" value="Olfac-like_dom"/>
</dbReference>
<dbReference type="InterPro" id="IPR036179">
    <property type="entry name" value="Ig-like_dom_sf"/>
</dbReference>
<evidence type="ECO:0000256" key="9">
    <source>
        <dbReference type="ARBA" id="ARBA00023180"/>
    </source>
</evidence>
<dbReference type="SMART" id="SM00408">
    <property type="entry name" value="IGc2"/>
    <property type="match status" value="2"/>
</dbReference>
<dbReference type="Proteomes" id="UP001054837">
    <property type="component" value="Unassembled WGS sequence"/>
</dbReference>
<feature type="region of interest" description="Disordered" evidence="12">
    <location>
        <begin position="1"/>
        <end position="96"/>
    </location>
</feature>
<sequence>EHGTPGFPGLDGRDGIPGEPGLDGVPGRDGIDGFPGRDGIPGIPGTPGRPGTNGTNGIPGFPGARGPPGPPGPQGLPGPRGKKGVPGKSGTPGVPGIKAWTINGTEVKTGDLLIPPSIVDVEPLTTLIVDEGYKVRLECTATGQPPPMYTWRSDENKSIRLRSWLQSAVNSNVLEITQVSRDQMGVYMCIASNGVPPPAFKKIKLEVAFPPLIKIRNQMVGTVNGSYALLECFVEAHPPAVNFWLHGESRHLENNWKYKIDQIDDGYRTHMILNITRVEPLDYGLYRCVSKNDKGKTLGVFTVFEIDPNTPTRQPPVETFEVYGQAPPPSMLEPLDCEPCVTKCDPMPLCPTTGILDVSRVMSVAVSNTSGLTPPPLRKDNCMIHQLGKPVFQRSSKEEVGAWFQDAMPSNDDDQKYYATKASDTSHLYEYKNREDFRNDNFSKRHELPFPFSGTGHLIYNGSFYYNQENSEILVRSDVNIESDSIEKIRDAAYSDGTYLYSTELGYMDVMADENGIWVVYSAKYTNNTMVRKLHPYKLTTEYVWNITLPHRKVGEMFIVCGVLYAVDSVTDATTSIRFAFDLYQNKVLEANIPFSNPFRNNSMISYNPKHRKIYTWDKGNQLVYPILFGTIDLGQPEQKDEPKGKK</sequence>
<dbReference type="FunFam" id="2.60.40.10:FF:000328">
    <property type="entry name" value="CLUMA_CG000981, isoform A"/>
    <property type="match status" value="1"/>
</dbReference>
<dbReference type="InterPro" id="IPR003599">
    <property type="entry name" value="Ig_sub"/>
</dbReference>
<dbReference type="InterPro" id="IPR003598">
    <property type="entry name" value="Ig_sub2"/>
</dbReference>
<dbReference type="InterPro" id="IPR008160">
    <property type="entry name" value="Collagen"/>
</dbReference>
<evidence type="ECO:0000313" key="15">
    <source>
        <dbReference type="EMBL" id="GIY69081.1"/>
    </source>
</evidence>
<comment type="caution">
    <text evidence="15">The sequence shown here is derived from an EMBL/GenBank/DDBJ whole genome shotgun (WGS) entry which is preliminary data.</text>
</comment>
<accession>A0AAV4VFF1</accession>
<dbReference type="InterPro" id="IPR050605">
    <property type="entry name" value="Olfactomedin-like_domain"/>
</dbReference>
<reference evidence="15 16" key="1">
    <citation type="submission" date="2021-06" db="EMBL/GenBank/DDBJ databases">
        <title>Caerostris darwini draft genome.</title>
        <authorList>
            <person name="Kono N."/>
            <person name="Arakawa K."/>
        </authorList>
    </citation>
    <scope>NUCLEOTIDE SEQUENCE [LARGE SCALE GENOMIC DNA]</scope>
</reference>
<dbReference type="EMBL" id="BPLQ01012996">
    <property type="protein sequence ID" value="GIY69081.1"/>
    <property type="molecule type" value="Genomic_DNA"/>
</dbReference>
<evidence type="ECO:0000256" key="5">
    <source>
        <dbReference type="ARBA" id="ARBA00022729"/>
    </source>
</evidence>
<gene>
    <name evidence="15" type="primary">OLFML2B</name>
    <name evidence="15" type="ORF">CDAR_289401</name>
</gene>
<dbReference type="GO" id="GO:0005615">
    <property type="term" value="C:extracellular space"/>
    <property type="evidence" value="ECO:0007669"/>
    <property type="project" value="TreeGrafter"/>
</dbReference>
<feature type="domain" description="Olfactomedin-like" evidence="14">
    <location>
        <begin position="381"/>
        <end position="631"/>
    </location>
</feature>